<dbReference type="Gene3D" id="1.10.260.40">
    <property type="entry name" value="lambda repressor-like DNA-binding domains"/>
    <property type="match status" value="1"/>
</dbReference>
<evidence type="ECO:0000259" key="1">
    <source>
        <dbReference type="PROSITE" id="PS50943"/>
    </source>
</evidence>
<keyword evidence="3" id="KW-1185">Reference proteome</keyword>
<evidence type="ECO:0000313" key="2">
    <source>
        <dbReference type="EMBL" id="BDX08405.1"/>
    </source>
</evidence>
<dbReference type="KEGG" id="pmaw:MACH26_39260"/>
<dbReference type="GO" id="GO:0003677">
    <property type="term" value="F:DNA binding"/>
    <property type="evidence" value="ECO:0007669"/>
    <property type="project" value="InterPro"/>
</dbReference>
<proteinExistence type="predicted"/>
<dbReference type="SMART" id="SM00530">
    <property type="entry name" value="HTH_XRE"/>
    <property type="match status" value="1"/>
</dbReference>
<accession>A0AA48KWC5</accession>
<dbReference type="Pfam" id="PF12844">
    <property type="entry name" value="HTH_19"/>
    <property type="match status" value="1"/>
</dbReference>
<gene>
    <name evidence="2" type="ORF">MACH26_39260</name>
</gene>
<name>A0AA48KWC5_9ALTE</name>
<dbReference type="EMBL" id="AP027272">
    <property type="protein sequence ID" value="BDX08405.1"/>
    <property type="molecule type" value="Genomic_DNA"/>
</dbReference>
<organism evidence="2 3">
    <name type="scientific">Planctobacterium marinum</name>
    <dbReference type="NCBI Taxonomy" id="1631968"/>
    <lineage>
        <taxon>Bacteria</taxon>
        <taxon>Pseudomonadati</taxon>
        <taxon>Pseudomonadota</taxon>
        <taxon>Gammaproteobacteria</taxon>
        <taxon>Alteromonadales</taxon>
        <taxon>Alteromonadaceae</taxon>
        <taxon>Planctobacterium</taxon>
    </lineage>
</organism>
<dbReference type="InterPro" id="IPR010982">
    <property type="entry name" value="Lambda_DNA-bd_dom_sf"/>
</dbReference>
<dbReference type="SUPFAM" id="SSF47413">
    <property type="entry name" value="lambda repressor-like DNA-binding domains"/>
    <property type="match status" value="1"/>
</dbReference>
<dbReference type="AlphaFoldDB" id="A0AA48KWC5"/>
<reference evidence="2" key="1">
    <citation type="submission" date="2023-01" db="EMBL/GenBank/DDBJ databases">
        <title>Complete genome sequence of Planctobacterium marinum strain Dej080120_11.</title>
        <authorList>
            <person name="Ueki S."/>
            <person name="Maruyama F."/>
        </authorList>
    </citation>
    <scope>NUCLEOTIDE SEQUENCE</scope>
    <source>
        <strain evidence="2">Dej080120_11</strain>
    </source>
</reference>
<dbReference type="PROSITE" id="PS50943">
    <property type="entry name" value="HTH_CROC1"/>
    <property type="match status" value="1"/>
</dbReference>
<protein>
    <recommendedName>
        <fullName evidence="1">HTH cro/C1-type domain-containing protein</fullName>
    </recommendedName>
</protein>
<sequence>MEMRNNFDGEVLRDMRKEAGFTQQDLARRVGISRETVIAIEKNKRGTIDTIELDVLKNWQKLCRNYVSKPTREKVINYIKSYLDLA</sequence>
<feature type="domain" description="HTH cro/C1-type" evidence="1">
    <location>
        <begin position="12"/>
        <end position="52"/>
    </location>
</feature>
<dbReference type="Proteomes" id="UP001333710">
    <property type="component" value="Chromosome"/>
</dbReference>
<evidence type="ECO:0000313" key="3">
    <source>
        <dbReference type="Proteomes" id="UP001333710"/>
    </source>
</evidence>
<dbReference type="InterPro" id="IPR001387">
    <property type="entry name" value="Cro/C1-type_HTH"/>
</dbReference>
<dbReference type="CDD" id="cd00093">
    <property type="entry name" value="HTH_XRE"/>
    <property type="match status" value="1"/>
</dbReference>